<keyword evidence="2" id="KW-1185">Reference proteome</keyword>
<evidence type="ECO:0000313" key="1">
    <source>
        <dbReference type="EMBL" id="MBB6372475.1"/>
    </source>
</evidence>
<name>A0A841NP20_9FLAO</name>
<gene>
    <name evidence="1" type="ORF">HNP36_003591</name>
</gene>
<evidence type="ECO:0000313" key="2">
    <source>
        <dbReference type="Proteomes" id="UP000589738"/>
    </source>
</evidence>
<evidence type="ECO:0008006" key="3">
    <source>
        <dbReference type="Google" id="ProtNLM"/>
    </source>
</evidence>
<proteinExistence type="predicted"/>
<sequence>MKLVSKLLFFSATSFFLKSCNQTNEKNTLHNKSIKTGKSQFAANDIFLAKHSDSCNCSAEFESKDSIKLVHIKNQFYKSKTGHLYEKTEAQREINGHLKEIEYFNGSFSQDVDPLTFEPLDGWYAKDKNYIYYYRPVSGGMQISKLDKADNKTFKILPGQYKYGADKNYFYDGTEIIDDFVPNKTNFKLNSKGQIFEMECNQRKYKFELVN</sequence>
<dbReference type="AlphaFoldDB" id="A0A841NP20"/>
<dbReference type="EMBL" id="JACHLC010000006">
    <property type="protein sequence ID" value="MBB6372475.1"/>
    <property type="molecule type" value="Genomic_DNA"/>
</dbReference>
<comment type="caution">
    <text evidence="1">The sequence shown here is derived from an EMBL/GenBank/DDBJ whole genome shotgun (WGS) entry which is preliminary data.</text>
</comment>
<dbReference type="Proteomes" id="UP000589738">
    <property type="component" value="Unassembled WGS sequence"/>
</dbReference>
<organism evidence="1 2">
    <name type="scientific">Chryseobacterium shigense</name>
    <dbReference type="NCBI Taxonomy" id="297244"/>
    <lineage>
        <taxon>Bacteria</taxon>
        <taxon>Pseudomonadati</taxon>
        <taxon>Bacteroidota</taxon>
        <taxon>Flavobacteriia</taxon>
        <taxon>Flavobacteriales</taxon>
        <taxon>Weeksellaceae</taxon>
        <taxon>Chryseobacterium group</taxon>
        <taxon>Chryseobacterium</taxon>
    </lineage>
</organism>
<dbReference type="RefSeq" id="WP_184166174.1">
    <property type="nucleotide sequence ID" value="NZ_JACHLC010000006.1"/>
</dbReference>
<protein>
    <recommendedName>
        <fullName evidence="3">DKNYY family protein</fullName>
    </recommendedName>
</protein>
<accession>A0A841NP20</accession>
<reference evidence="1 2" key="1">
    <citation type="submission" date="2020-08" db="EMBL/GenBank/DDBJ databases">
        <title>Functional genomics of gut bacteria from endangered species of beetles.</title>
        <authorList>
            <person name="Carlos-Shanley C."/>
        </authorList>
    </citation>
    <scope>NUCLEOTIDE SEQUENCE [LARGE SCALE GENOMIC DNA]</scope>
    <source>
        <strain evidence="1 2">S00136</strain>
    </source>
</reference>